<name>A0A803Q4Q6_CANSA</name>
<dbReference type="Gramene" id="evm.model.07.329">
    <property type="protein sequence ID" value="cds.evm.model.07.329"/>
    <property type="gene ID" value="evm.TU.07.329"/>
</dbReference>
<evidence type="ECO:0000313" key="2">
    <source>
        <dbReference type="EnsemblPlants" id="cds.evm.model.07.329"/>
    </source>
</evidence>
<evidence type="ECO:0000256" key="1">
    <source>
        <dbReference type="SAM" id="MobiDB-lite"/>
    </source>
</evidence>
<sequence>MVVQTRRNQATDSAYPMAADLNAQNSANQRNPLVVNPSTQNPGTEGVGESDQDGLRGNVIASPWPRQRKKKDLVKDQRKVRPVEELEEVEIDPNNLAKKIKIEKVTTHVLNIDLDAKPVQQKRKLLNKERAQTLKEEEFESSGEYTVKSSFKLLQANREGSVDREVVVFWKKFWQLKLPPKAKNCVWRVVNGVELWFKLGYEKLKVNIDVALFDEEGMHSFGGVVRDHKGRVMAEITGLQIGQVLSKIAKVMALKEVLSWLARFFECWYY</sequence>
<feature type="compositionally biased region" description="Polar residues" evidence="1">
    <location>
        <begin position="25"/>
        <end position="43"/>
    </location>
</feature>
<evidence type="ECO:0000313" key="3">
    <source>
        <dbReference type="Proteomes" id="UP000596661"/>
    </source>
</evidence>
<accession>A0A803Q4Q6</accession>
<organism evidence="2 3">
    <name type="scientific">Cannabis sativa</name>
    <name type="common">Hemp</name>
    <name type="synonym">Marijuana</name>
    <dbReference type="NCBI Taxonomy" id="3483"/>
    <lineage>
        <taxon>Eukaryota</taxon>
        <taxon>Viridiplantae</taxon>
        <taxon>Streptophyta</taxon>
        <taxon>Embryophyta</taxon>
        <taxon>Tracheophyta</taxon>
        <taxon>Spermatophyta</taxon>
        <taxon>Magnoliopsida</taxon>
        <taxon>eudicotyledons</taxon>
        <taxon>Gunneridae</taxon>
        <taxon>Pentapetalae</taxon>
        <taxon>rosids</taxon>
        <taxon>fabids</taxon>
        <taxon>Rosales</taxon>
        <taxon>Cannabaceae</taxon>
        <taxon>Cannabis</taxon>
    </lineage>
</organism>
<proteinExistence type="predicted"/>
<dbReference type="EnsemblPlants" id="evm.model.07.329">
    <property type="protein sequence ID" value="cds.evm.model.07.329"/>
    <property type="gene ID" value="evm.TU.07.329"/>
</dbReference>
<evidence type="ECO:0008006" key="4">
    <source>
        <dbReference type="Google" id="ProtNLM"/>
    </source>
</evidence>
<protein>
    <recommendedName>
        <fullName evidence="4">RNase H type-1 domain-containing protein</fullName>
    </recommendedName>
</protein>
<feature type="region of interest" description="Disordered" evidence="1">
    <location>
        <begin position="25"/>
        <end position="72"/>
    </location>
</feature>
<dbReference type="AlphaFoldDB" id="A0A803Q4Q6"/>
<reference evidence="2" key="1">
    <citation type="submission" date="2018-11" db="EMBL/GenBank/DDBJ databases">
        <authorList>
            <person name="Grassa J C."/>
        </authorList>
    </citation>
    <scope>NUCLEOTIDE SEQUENCE [LARGE SCALE GENOMIC DNA]</scope>
</reference>
<dbReference type="EMBL" id="UZAU01000632">
    <property type="status" value="NOT_ANNOTATED_CDS"/>
    <property type="molecule type" value="Genomic_DNA"/>
</dbReference>
<dbReference type="Proteomes" id="UP000596661">
    <property type="component" value="Chromosome 7"/>
</dbReference>
<reference evidence="2" key="2">
    <citation type="submission" date="2021-03" db="UniProtKB">
        <authorList>
            <consortium name="EnsemblPlants"/>
        </authorList>
    </citation>
    <scope>IDENTIFICATION</scope>
</reference>
<keyword evidence="3" id="KW-1185">Reference proteome</keyword>